<dbReference type="AlphaFoldDB" id="A0A9E8MKQ9"/>
<dbReference type="RefSeq" id="WP_267781127.1">
    <property type="nucleotide sequence ID" value="NZ_CP113089.1"/>
</dbReference>
<dbReference type="PANTHER" id="PTHR33734:SF22">
    <property type="entry name" value="MEMBRANE-BOUND LYTIC MUREIN TRANSGLYCOSYLASE D"/>
    <property type="match status" value="1"/>
</dbReference>
<dbReference type="SMART" id="SM00257">
    <property type="entry name" value="LysM"/>
    <property type="match status" value="2"/>
</dbReference>
<dbReference type="InterPro" id="IPR036779">
    <property type="entry name" value="LysM_dom_sf"/>
</dbReference>
<feature type="compositionally biased region" description="Pro residues" evidence="1">
    <location>
        <begin position="284"/>
        <end position="319"/>
    </location>
</feature>
<feature type="region of interest" description="Disordered" evidence="1">
    <location>
        <begin position="279"/>
        <end position="327"/>
    </location>
</feature>
<accession>A0A9E8MKQ9</accession>
<gene>
    <name evidence="3" type="ORF">OVN18_12685</name>
</gene>
<name>A0A9E8MKQ9_9MICO</name>
<evidence type="ECO:0000313" key="4">
    <source>
        <dbReference type="Proteomes" id="UP001164706"/>
    </source>
</evidence>
<dbReference type="EMBL" id="CP113089">
    <property type="protein sequence ID" value="WAB81375.1"/>
    <property type="molecule type" value="Genomic_DNA"/>
</dbReference>
<dbReference type="SUPFAM" id="SSF54106">
    <property type="entry name" value="LysM domain"/>
    <property type="match status" value="2"/>
</dbReference>
<dbReference type="Gene3D" id="3.10.350.10">
    <property type="entry name" value="LysM domain"/>
    <property type="match status" value="2"/>
</dbReference>
<evidence type="ECO:0000313" key="3">
    <source>
        <dbReference type="EMBL" id="WAB81375.1"/>
    </source>
</evidence>
<evidence type="ECO:0000259" key="2">
    <source>
        <dbReference type="PROSITE" id="PS51782"/>
    </source>
</evidence>
<reference evidence="3" key="1">
    <citation type="submission" date="2022-11" db="EMBL/GenBank/DDBJ databases">
        <title>Description of Microcella daejonensis nov. sp, isolated from riverside soil.</title>
        <authorList>
            <person name="Molina K.M."/>
            <person name="Kim S.B."/>
        </authorList>
    </citation>
    <scope>NUCLEOTIDE SEQUENCE</scope>
    <source>
        <strain evidence="3">MMS21-STM12</strain>
    </source>
</reference>
<evidence type="ECO:0000256" key="1">
    <source>
        <dbReference type="SAM" id="MobiDB-lite"/>
    </source>
</evidence>
<dbReference type="PANTHER" id="PTHR33734">
    <property type="entry name" value="LYSM DOMAIN-CONTAINING GPI-ANCHORED PROTEIN 2"/>
    <property type="match status" value="1"/>
</dbReference>
<sequence length="454" mass="45839">MPESDHENDQERWQQLQSEGRDRARAVFGGLAPRGGAAAAPTSTATSLASAPGDERMPSQSRAATRMRSAARSTMPIVLTGAIALGIGLTGPADTAHAAPRKPLSPKPQQALGPSTLRAALAHVGAAIAPGALAAQAVATAAAPTQYTVAAGDTVSGIAGRFGLSTASVLALNGLSWKSTIFPGQRLTLASGAVKAAAASTPAVTGGQYAIRAGDTLSAIAARFGVSTQSILDANGLGWSSIIYPGQVITIPGTGPAPLADAVPAAHIAPGDAADAAISAAPALPGPPPAPTAAPAPAAPAAPFAGPVPAPPQTTPPPAGTISPLSGEGRQHATTIIQVGRQLGVPDYGIVIALATAMQESSMRNLTWGDRDSVGLFQQRPSTGWGTVTELQTPATAAKLFYVGREGLTRGLLDIPGWQSMSLTQAAQAVQISAYPDHYAKWESSAWAWLYELT</sequence>
<proteinExistence type="predicted"/>
<organism evidence="3 4">
    <name type="scientific">Microcella daejeonensis</name>
    <dbReference type="NCBI Taxonomy" id="2994971"/>
    <lineage>
        <taxon>Bacteria</taxon>
        <taxon>Bacillati</taxon>
        <taxon>Actinomycetota</taxon>
        <taxon>Actinomycetes</taxon>
        <taxon>Micrococcales</taxon>
        <taxon>Microbacteriaceae</taxon>
        <taxon>Microcella</taxon>
    </lineage>
</organism>
<dbReference type="PROSITE" id="PS51782">
    <property type="entry name" value="LYSM"/>
    <property type="match status" value="2"/>
</dbReference>
<dbReference type="Pfam" id="PF01476">
    <property type="entry name" value="LysM"/>
    <property type="match status" value="2"/>
</dbReference>
<dbReference type="CDD" id="cd00118">
    <property type="entry name" value="LysM"/>
    <property type="match status" value="2"/>
</dbReference>
<feature type="compositionally biased region" description="Basic and acidic residues" evidence="1">
    <location>
        <begin position="1"/>
        <end position="12"/>
    </location>
</feature>
<feature type="region of interest" description="Disordered" evidence="1">
    <location>
        <begin position="1"/>
        <end position="71"/>
    </location>
</feature>
<dbReference type="KEGG" id="mdb:OVN18_12685"/>
<feature type="compositionally biased region" description="Low complexity" evidence="1">
    <location>
        <begin position="59"/>
        <end position="71"/>
    </location>
</feature>
<dbReference type="InterPro" id="IPR018392">
    <property type="entry name" value="LysM"/>
</dbReference>
<keyword evidence="4" id="KW-1185">Reference proteome</keyword>
<feature type="domain" description="LysM" evidence="2">
    <location>
        <begin position="145"/>
        <end position="189"/>
    </location>
</feature>
<protein>
    <submittedName>
        <fullName evidence="3">LysM peptidoglycan-binding domain-containing protein</fullName>
    </submittedName>
</protein>
<dbReference type="Proteomes" id="UP001164706">
    <property type="component" value="Chromosome"/>
</dbReference>
<feature type="domain" description="LysM" evidence="2">
    <location>
        <begin position="207"/>
        <end position="251"/>
    </location>
</feature>
<feature type="region of interest" description="Disordered" evidence="1">
    <location>
        <begin position="92"/>
        <end position="112"/>
    </location>
</feature>
<feature type="compositionally biased region" description="Low complexity" evidence="1">
    <location>
        <begin position="29"/>
        <end position="52"/>
    </location>
</feature>